<evidence type="ECO:0000313" key="3">
    <source>
        <dbReference type="EMBL" id="BFD46309.1"/>
    </source>
</evidence>
<feature type="transmembrane region" description="Helical" evidence="1">
    <location>
        <begin position="40"/>
        <end position="68"/>
    </location>
</feature>
<keyword evidence="1" id="KW-0472">Membrane</keyword>
<organism evidence="3">
    <name type="scientific">Candidatus Tisiphia endosymbiont of Sergentomyia squamirostris</name>
    <dbReference type="NCBI Taxonomy" id="3113639"/>
    <lineage>
        <taxon>Bacteria</taxon>
        <taxon>Pseudomonadati</taxon>
        <taxon>Pseudomonadota</taxon>
        <taxon>Alphaproteobacteria</taxon>
        <taxon>Rickettsiales</taxon>
        <taxon>Rickettsiaceae</taxon>
        <taxon>Rickettsieae</taxon>
        <taxon>Candidatus Tisiphia</taxon>
    </lineage>
</organism>
<gene>
    <name evidence="3" type="ORF">DMENIID0002_09550</name>
</gene>
<name>A0AAT9G908_9RICK</name>
<dbReference type="InterPro" id="IPR032523">
    <property type="entry name" value="CcmF_C"/>
</dbReference>
<keyword evidence="1" id="KW-1133">Transmembrane helix</keyword>
<feature type="domain" description="Cytochrome c-type biogenesis protein CcmF C-terminal" evidence="2">
    <location>
        <begin position="132"/>
        <end position="337"/>
    </location>
</feature>
<feature type="transmembrane region" description="Helical" evidence="1">
    <location>
        <begin position="80"/>
        <end position="98"/>
    </location>
</feature>
<dbReference type="AlphaFoldDB" id="A0AAT9G908"/>
<evidence type="ECO:0000259" key="2">
    <source>
        <dbReference type="Pfam" id="PF16327"/>
    </source>
</evidence>
<sequence>MLVIFAIIAISSLVLLLVKGQNITQPDSTGLDKHKFKYKLIIWGSIFFLTALVILLCATIYPVVYSLLYQESITISERFFINNFIIFIIPTILLVGIAQTNHIANPTNSQTSLREDRRSTKQYRKVIRNGLLRRLMPPRNDVCLLFISFAITVISSYQIQYGFISACAVTFSLFLIIQNCYYILAKSNFFRTKLKANIAMILGHLGFGLLVLTITVNSLLQSEVDFIGKVGDKVTAGGFEVTLKDMRVSSAQNYYRQIAEFWIEDQQNNITILKPENRLYIIEKQLSQESNIYSYLTYDLYAVLSKIDDDVIHAKIYYKPMMSLIWLSIMLMAGGFLIGLLKLIRN</sequence>
<reference evidence="3" key="1">
    <citation type="submission" date="2024-01" db="EMBL/GenBank/DDBJ databases">
        <title>Sequencing the genomes of a sandfly, Sergentomyia squamirostris, and its two endosymbionts.</title>
        <authorList>
            <person name="Itokawa K."/>
            <person name="Sanjoba C."/>
        </authorList>
    </citation>
    <scope>NUCLEOTIDE SEQUENCE</scope>
    <source>
        <strain evidence="3">RiSSQ</strain>
    </source>
</reference>
<dbReference type="Pfam" id="PF16327">
    <property type="entry name" value="CcmF_C"/>
    <property type="match status" value="1"/>
</dbReference>
<proteinExistence type="predicted"/>
<accession>A0AAT9G908</accession>
<evidence type="ECO:0000256" key="1">
    <source>
        <dbReference type="SAM" id="Phobius"/>
    </source>
</evidence>
<protein>
    <recommendedName>
        <fullName evidence="2">Cytochrome c-type biogenesis protein CcmF C-terminal domain-containing protein</fullName>
    </recommendedName>
</protein>
<feature type="transmembrane region" description="Helical" evidence="1">
    <location>
        <begin position="161"/>
        <end position="184"/>
    </location>
</feature>
<feature type="transmembrane region" description="Helical" evidence="1">
    <location>
        <begin position="196"/>
        <end position="216"/>
    </location>
</feature>
<keyword evidence="1" id="KW-0812">Transmembrane</keyword>
<feature type="transmembrane region" description="Helical" evidence="1">
    <location>
        <begin position="324"/>
        <end position="344"/>
    </location>
</feature>
<dbReference type="EMBL" id="AP029170">
    <property type="protein sequence ID" value="BFD46309.1"/>
    <property type="molecule type" value="Genomic_DNA"/>
</dbReference>